<accession>A0A3B1BNS0</accession>
<dbReference type="InterPro" id="IPR005235">
    <property type="entry name" value="YmdB-like"/>
</dbReference>
<dbReference type="NCBIfam" id="TIGR00282">
    <property type="entry name" value="TIGR00282 family metallophosphoesterase"/>
    <property type="match status" value="1"/>
</dbReference>
<dbReference type="PANTHER" id="PTHR36303:SF1">
    <property type="entry name" value="2',3'-CYCLIC-NUCLEOTIDE 2'-PHOSPHODIESTERASE"/>
    <property type="match status" value="1"/>
</dbReference>
<gene>
    <name evidence="4" type="ORF">MNBD_NITROSPINAE01-195</name>
</gene>
<proteinExistence type="predicted"/>
<dbReference type="EMBL" id="UOGC01000091">
    <property type="protein sequence ID" value="VAX19589.1"/>
    <property type="molecule type" value="Genomic_DNA"/>
</dbReference>
<dbReference type="PIRSF" id="PIRSF004789">
    <property type="entry name" value="DR1281"/>
    <property type="match status" value="1"/>
</dbReference>
<sequence length="261" mass="28252">MKILVVGDVYGKVGRRTTKKYLPGIVSDTGADFVIANGENLAGGFGLTRDVVNDLVSCGVDAVTTGNHVWDKKEVLEFIGSDERILRPANYPATAPGVGSRVFTAKSGQKVGVINLLGRVFMDAVDCPFQRADEELEKIKEQTGIIIVDMHCEATSEKEAIGLYLDGRVSAVLGTHTHVQTADEKILTRGTAYLTDLGMTGPTHSVIGVRPEIILKRFTQKLPQRFEEATGPGQFCAAIVEVNETTGRAASIKRIYITDEE</sequence>
<keyword evidence="3" id="KW-0408">Iron</keyword>
<dbReference type="InterPro" id="IPR029052">
    <property type="entry name" value="Metallo-depent_PP-like"/>
</dbReference>
<evidence type="ECO:0000256" key="1">
    <source>
        <dbReference type="ARBA" id="ARBA00022723"/>
    </source>
</evidence>
<dbReference type="Pfam" id="PF13277">
    <property type="entry name" value="YmdB"/>
    <property type="match status" value="1"/>
</dbReference>
<dbReference type="Gene3D" id="3.60.21.10">
    <property type="match status" value="1"/>
</dbReference>
<protein>
    <submittedName>
        <fullName evidence="4">Uncharacterized protein YmdB</fullName>
    </submittedName>
</protein>
<dbReference type="GO" id="GO:0046872">
    <property type="term" value="F:metal ion binding"/>
    <property type="evidence" value="ECO:0007669"/>
    <property type="project" value="UniProtKB-KW"/>
</dbReference>
<reference evidence="4" key="1">
    <citation type="submission" date="2018-06" db="EMBL/GenBank/DDBJ databases">
        <authorList>
            <person name="Zhirakovskaya E."/>
        </authorList>
    </citation>
    <scope>NUCLEOTIDE SEQUENCE</scope>
</reference>
<dbReference type="GO" id="GO:0004113">
    <property type="term" value="F:2',3'-cyclic-nucleotide 3'-phosphodiesterase activity"/>
    <property type="evidence" value="ECO:0007669"/>
    <property type="project" value="TreeGrafter"/>
</dbReference>
<keyword evidence="1" id="KW-0479">Metal-binding</keyword>
<dbReference type="PANTHER" id="PTHR36303">
    <property type="entry name" value="2',3'-CYCLIC-NUCLEOTIDE 2'-PHOSPHODIESTERASE"/>
    <property type="match status" value="1"/>
</dbReference>
<dbReference type="AlphaFoldDB" id="A0A3B1BNS0"/>
<organism evidence="4">
    <name type="scientific">hydrothermal vent metagenome</name>
    <dbReference type="NCBI Taxonomy" id="652676"/>
    <lineage>
        <taxon>unclassified sequences</taxon>
        <taxon>metagenomes</taxon>
        <taxon>ecological metagenomes</taxon>
    </lineage>
</organism>
<evidence type="ECO:0000256" key="3">
    <source>
        <dbReference type="ARBA" id="ARBA00023004"/>
    </source>
</evidence>
<keyword evidence="2" id="KW-0378">Hydrolase</keyword>
<evidence type="ECO:0000313" key="4">
    <source>
        <dbReference type="EMBL" id="VAX19589.1"/>
    </source>
</evidence>
<dbReference type="FunFam" id="3.60.21.10:FF:000016">
    <property type="entry name" value="Putative metallophosphoesterase"/>
    <property type="match status" value="1"/>
</dbReference>
<dbReference type="SUPFAM" id="SSF56300">
    <property type="entry name" value="Metallo-dependent phosphatases"/>
    <property type="match status" value="1"/>
</dbReference>
<name>A0A3B1BNS0_9ZZZZ</name>
<evidence type="ECO:0000256" key="2">
    <source>
        <dbReference type="ARBA" id="ARBA00022801"/>
    </source>
</evidence>
<dbReference type="CDD" id="cd07382">
    <property type="entry name" value="MPP_DR1281"/>
    <property type="match status" value="1"/>
</dbReference>